<keyword evidence="1" id="KW-0472">Membrane</keyword>
<gene>
    <name evidence="2" type="ORF">CPLFYP93_02479</name>
</gene>
<protein>
    <submittedName>
        <fullName evidence="2">Uncharacterized protein</fullName>
    </submittedName>
</protein>
<evidence type="ECO:0000256" key="1">
    <source>
        <dbReference type="SAM" id="Phobius"/>
    </source>
</evidence>
<proteinExistence type="predicted"/>
<keyword evidence="1" id="KW-1133">Transmembrane helix</keyword>
<organism evidence="2">
    <name type="scientific">Clostridium paraputrificum</name>
    <dbReference type="NCBI Taxonomy" id="29363"/>
    <lineage>
        <taxon>Bacteria</taxon>
        <taxon>Bacillati</taxon>
        <taxon>Bacillota</taxon>
        <taxon>Clostridia</taxon>
        <taxon>Eubacteriales</taxon>
        <taxon>Clostridiaceae</taxon>
        <taxon>Clostridium</taxon>
    </lineage>
</organism>
<dbReference type="EMBL" id="CACRTV010000057">
    <property type="protein sequence ID" value="VYU49461.1"/>
    <property type="molecule type" value="Genomic_DNA"/>
</dbReference>
<dbReference type="AlphaFoldDB" id="A0A6N3FBG8"/>
<keyword evidence="1" id="KW-0812">Transmembrane</keyword>
<name>A0A6N3FBG8_9CLOT</name>
<evidence type="ECO:0000313" key="2">
    <source>
        <dbReference type="EMBL" id="VYU49461.1"/>
    </source>
</evidence>
<dbReference type="RefSeq" id="WP_156561842.1">
    <property type="nucleotide sequence ID" value="NZ_CACRTV010000057.1"/>
</dbReference>
<accession>A0A6N3FBG8</accession>
<reference evidence="2" key="1">
    <citation type="submission" date="2019-11" db="EMBL/GenBank/DDBJ databases">
        <authorList>
            <person name="Feng L."/>
        </authorList>
    </citation>
    <scope>NUCLEOTIDE SEQUENCE</scope>
    <source>
        <strain evidence="2">CParaputrificumLFYP93</strain>
    </source>
</reference>
<feature type="transmembrane region" description="Helical" evidence="1">
    <location>
        <begin position="28"/>
        <end position="47"/>
    </location>
</feature>
<sequence>MLILTLMALMISLVMLFCEVSANVVSVLISLFLGMVVLRVAIDHLEYKSRKEQDINRK</sequence>